<proteinExistence type="predicted"/>
<evidence type="ECO:0000259" key="1">
    <source>
        <dbReference type="PROSITE" id="PS51061"/>
    </source>
</evidence>
<dbReference type="PROSITE" id="PS51061">
    <property type="entry name" value="R3H"/>
    <property type="match status" value="1"/>
</dbReference>
<dbReference type="EMBL" id="MFDE01000042">
    <property type="protein sequence ID" value="OGE37477.1"/>
    <property type="molecule type" value="Genomic_DNA"/>
</dbReference>
<dbReference type="AlphaFoldDB" id="A0A1F5K977"/>
<evidence type="ECO:0000313" key="2">
    <source>
        <dbReference type="EMBL" id="OGE37477.1"/>
    </source>
</evidence>
<accession>A0A1F5K977</accession>
<name>A0A1F5K977_9BACT</name>
<organism evidence="2 3">
    <name type="scientific">Candidatus Daviesbacteria bacterium RIFCSPHIGHO2_12_FULL_37_11</name>
    <dbReference type="NCBI Taxonomy" id="1797777"/>
    <lineage>
        <taxon>Bacteria</taxon>
        <taxon>Candidatus Daviesiibacteriota</taxon>
    </lineage>
</organism>
<dbReference type="CDD" id="cd02644">
    <property type="entry name" value="R3H_jag"/>
    <property type="match status" value="1"/>
</dbReference>
<dbReference type="PANTHER" id="PTHR35800:SF1">
    <property type="entry name" value="RNA-BINDING PROTEIN KHPB"/>
    <property type="match status" value="1"/>
</dbReference>
<dbReference type="InterPro" id="IPR034079">
    <property type="entry name" value="R3H_KhpB"/>
</dbReference>
<protein>
    <recommendedName>
        <fullName evidence="1">R3H domain-containing protein</fullName>
    </recommendedName>
</protein>
<dbReference type="InterPro" id="IPR039247">
    <property type="entry name" value="KhpB"/>
</dbReference>
<dbReference type="Pfam" id="PF01424">
    <property type="entry name" value="R3H"/>
    <property type="match status" value="1"/>
</dbReference>
<dbReference type="Gene3D" id="3.30.300.20">
    <property type="match status" value="1"/>
</dbReference>
<dbReference type="Gene3D" id="3.30.1370.50">
    <property type="entry name" value="R3H-like domain"/>
    <property type="match status" value="1"/>
</dbReference>
<dbReference type="PANTHER" id="PTHR35800">
    <property type="entry name" value="PROTEIN JAG"/>
    <property type="match status" value="1"/>
</dbReference>
<feature type="domain" description="R3H" evidence="1">
    <location>
        <begin position="94"/>
        <end position="160"/>
    </location>
</feature>
<dbReference type="SMART" id="SM00393">
    <property type="entry name" value="R3H"/>
    <property type="match status" value="1"/>
</dbReference>
<dbReference type="Proteomes" id="UP000176527">
    <property type="component" value="Unassembled WGS sequence"/>
</dbReference>
<comment type="caution">
    <text evidence="2">The sequence shown here is derived from an EMBL/GenBank/DDBJ whole genome shotgun (WGS) entry which is preliminary data.</text>
</comment>
<dbReference type="GO" id="GO:0003723">
    <property type="term" value="F:RNA binding"/>
    <property type="evidence" value="ECO:0007669"/>
    <property type="project" value="InterPro"/>
</dbReference>
<dbReference type="InterPro" id="IPR001374">
    <property type="entry name" value="R3H_dom"/>
</dbReference>
<dbReference type="InterPro" id="IPR036867">
    <property type="entry name" value="R3H_dom_sf"/>
</dbReference>
<gene>
    <name evidence="2" type="ORF">A3F00_01265</name>
</gene>
<dbReference type="SUPFAM" id="SSF82708">
    <property type="entry name" value="R3H domain"/>
    <property type="match status" value="1"/>
</dbReference>
<reference evidence="2 3" key="1">
    <citation type="journal article" date="2016" name="Nat. Commun.">
        <title>Thousands of microbial genomes shed light on interconnected biogeochemical processes in an aquifer system.</title>
        <authorList>
            <person name="Anantharaman K."/>
            <person name="Brown C.T."/>
            <person name="Hug L.A."/>
            <person name="Sharon I."/>
            <person name="Castelle C.J."/>
            <person name="Probst A.J."/>
            <person name="Thomas B.C."/>
            <person name="Singh A."/>
            <person name="Wilkins M.J."/>
            <person name="Karaoz U."/>
            <person name="Brodie E.L."/>
            <person name="Williams K.H."/>
            <person name="Hubbard S.S."/>
            <person name="Banfield J.F."/>
        </authorList>
    </citation>
    <scope>NUCLEOTIDE SEQUENCE [LARGE SCALE GENOMIC DNA]</scope>
</reference>
<evidence type="ECO:0000313" key="3">
    <source>
        <dbReference type="Proteomes" id="UP000176527"/>
    </source>
</evidence>
<dbReference type="InterPro" id="IPR015946">
    <property type="entry name" value="KH_dom-like_a/b"/>
</dbReference>
<dbReference type="Pfam" id="PF13083">
    <property type="entry name" value="KH_KhpA-B"/>
    <property type="match status" value="1"/>
</dbReference>
<sequence length="160" mass="17940">MEAKLSDILDNVLGLLLLEGSYDIQDSDAGYNVMIETEDAGRLIGFKGENLTALQLIINQMMSRELALSGGVQPKENEPAGFKRVILDVSGWRQNKENELTEKAKEWAEQVKQSGTEMELEPMPSWQRRIIHLSIESVDGVESESIGEGRDRHLVIRSTK</sequence>